<accession>A0A0G0Z8R8</accession>
<dbReference type="Pfam" id="PF02517">
    <property type="entry name" value="Rce1-like"/>
    <property type="match status" value="1"/>
</dbReference>
<feature type="transmembrane region" description="Helical" evidence="1">
    <location>
        <begin position="46"/>
        <end position="65"/>
    </location>
</feature>
<dbReference type="Proteomes" id="UP000033869">
    <property type="component" value="Unassembled WGS sequence"/>
</dbReference>
<dbReference type="GO" id="GO:0006508">
    <property type="term" value="P:proteolysis"/>
    <property type="evidence" value="ECO:0007669"/>
    <property type="project" value="UniProtKB-KW"/>
</dbReference>
<dbReference type="PANTHER" id="PTHR39430">
    <property type="entry name" value="MEMBRANE-ASSOCIATED PROTEASE-RELATED"/>
    <property type="match status" value="1"/>
</dbReference>
<dbReference type="AlphaFoldDB" id="A0A0G0Z8R8"/>
<feature type="transmembrane region" description="Helical" evidence="1">
    <location>
        <begin position="117"/>
        <end position="134"/>
    </location>
</feature>
<organism evidence="3 4">
    <name type="scientific">candidate division CPR2 bacterium GW2011_GWC1_41_48</name>
    <dbReference type="NCBI Taxonomy" id="1618344"/>
    <lineage>
        <taxon>Bacteria</taxon>
        <taxon>Bacteria division CPR2</taxon>
    </lineage>
</organism>
<feature type="transmembrane region" description="Helical" evidence="1">
    <location>
        <begin position="179"/>
        <end position="198"/>
    </location>
</feature>
<comment type="caution">
    <text evidence="3">The sequence shown here is derived from an EMBL/GenBank/DDBJ whole genome shotgun (WGS) entry which is preliminary data.</text>
</comment>
<dbReference type="PANTHER" id="PTHR39430:SF1">
    <property type="entry name" value="PROTEASE"/>
    <property type="match status" value="1"/>
</dbReference>
<protein>
    <submittedName>
        <fullName evidence="3">CAAX amino terminal protease family protein</fullName>
    </submittedName>
</protein>
<feature type="transmembrane region" description="Helical" evidence="1">
    <location>
        <begin position="20"/>
        <end position="40"/>
    </location>
</feature>
<dbReference type="GO" id="GO:0080120">
    <property type="term" value="P:CAAX-box protein maturation"/>
    <property type="evidence" value="ECO:0007669"/>
    <property type="project" value="UniProtKB-ARBA"/>
</dbReference>
<gene>
    <name evidence="3" type="ORF">UU65_C0002G0226</name>
</gene>
<feature type="transmembrane region" description="Helical" evidence="1">
    <location>
        <begin position="155"/>
        <end position="173"/>
    </location>
</feature>
<feature type="domain" description="CAAX prenyl protease 2/Lysostaphin resistance protein A-like" evidence="2">
    <location>
        <begin position="125"/>
        <end position="214"/>
    </location>
</feature>
<evidence type="ECO:0000256" key="1">
    <source>
        <dbReference type="SAM" id="Phobius"/>
    </source>
</evidence>
<keyword evidence="1" id="KW-0472">Membrane</keyword>
<evidence type="ECO:0000313" key="4">
    <source>
        <dbReference type="Proteomes" id="UP000033869"/>
    </source>
</evidence>
<keyword evidence="3" id="KW-0378">Hydrolase</keyword>
<feature type="transmembrane region" description="Helical" evidence="1">
    <location>
        <begin position="252"/>
        <end position="269"/>
    </location>
</feature>
<keyword evidence="1" id="KW-1133">Transmembrane helix</keyword>
<dbReference type="InterPro" id="IPR003675">
    <property type="entry name" value="Rce1/LyrA-like_dom"/>
</dbReference>
<dbReference type="EMBL" id="LCBL01000002">
    <property type="protein sequence ID" value="KKS09448.1"/>
    <property type="molecule type" value="Genomic_DNA"/>
</dbReference>
<name>A0A0G0Z8R8_UNCC2</name>
<proteinExistence type="predicted"/>
<feature type="transmembrane region" description="Helical" evidence="1">
    <location>
        <begin position="86"/>
        <end position="105"/>
    </location>
</feature>
<feature type="transmembrane region" description="Helical" evidence="1">
    <location>
        <begin position="205"/>
        <end position="225"/>
    </location>
</feature>
<evidence type="ECO:0000313" key="3">
    <source>
        <dbReference type="EMBL" id="KKS09448.1"/>
    </source>
</evidence>
<reference evidence="3 4" key="1">
    <citation type="journal article" date="2015" name="Nature">
        <title>rRNA introns, odd ribosomes, and small enigmatic genomes across a large radiation of phyla.</title>
        <authorList>
            <person name="Brown C.T."/>
            <person name="Hug L.A."/>
            <person name="Thomas B.C."/>
            <person name="Sharon I."/>
            <person name="Castelle C.J."/>
            <person name="Singh A."/>
            <person name="Wilkins M.J."/>
            <person name="Williams K.H."/>
            <person name="Banfield J.F."/>
        </authorList>
    </citation>
    <scope>NUCLEOTIDE SEQUENCE [LARGE SCALE GENOMIC DNA]</scope>
</reference>
<evidence type="ECO:0000259" key="2">
    <source>
        <dbReference type="Pfam" id="PF02517"/>
    </source>
</evidence>
<dbReference type="GO" id="GO:0004175">
    <property type="term" value="F:endopeptidase activity"/>
    <property type="evidence" value="ECO:0007669"/>
    <property type="project" value="UniProtKB-ARBA"/>
</dbReference>
<keyword evidence="3" id="KW-0645">Protease</keyword>
<sequence length="285" mass="31918">MKSKSRRYEIIREIAVTTLWSILAGILGLFVVMLIGLLVFKTKRLPPESTFVFFVTVWLVVYLRLKKSGKTFADIGLGEKGLFSRSTIGLLIGAGFMTATFAFLLSIKAVTFTEHTISSSLAIILVSGLAYSMIQASVEEVLFRGYFLNILAWKNRLSAILVTSALFSFLHFWHGVHLIGWLNIFLFGVFAAQSFYLFKSLWVPIGFHIGWNYFQKYVFTFPIYGSDNTRGLLALNDANKGLLSGGSFGPEGSIIITLLLVMTIGLIYWRQKETLIAVNPRLAQN</sequence>
<keyword evidence="1" id="KW-0812">Transmembrane</keyword>